<comment type="caution">
    <text evidence="2">The sequence shown here is derived from an EMBL/GenBank/DDBJ whole genome shotgun (WGS) entry which is preliminary data.</text>
</comment>
<name>A0ABW4Y5I8_9GAMM</name>
<sequence length="159" mass="17503">MTAFRYEAEVTSLVGGAKFEGRLNLVRLLGQCLAVEVGARGLSMPHALVPVPLHPRRLRERGYNQALEIARVVGRELALEVDPDCCARIASTPPQAGLDERARRRNLRRAFSARAPFGWSHVAIIDDVVTTASTVVELSRVLRRAGAERIDVWAVARTP</sequence>
<comment type="similarity">
    <text evidence="1">Belongs to the ComF/GntX family.</text>
</comment>
<protein>
    <submittedName>
        <fullName evidence="2">ComF family protein</fullName>
    </submittedName>
</protein>
<reference evidence="3" key="1">
    <citation type="journal article" date="2019" name="Int. J. Syst. Evol. Microbiol.">
        <title>The Global Catalogue of Microorganisms (GCM) 10K type strain sequencing project: providing services to taxonomists for standard genome sequencing and annotation.</title>
        <authorList>
            <consortium name="The Broad Institute Genomics Platform"/>
            <consortium name="The Broad Institute Genome Sequencing Center for Infectious Disease"/>
            <person name="Wu L."/>
            <person name="Ma J."/>
        </authorList>
    </citation>
    <scope>NUCLEOTIDE SEQUENCE [LARGE SCALE GENOMIC DNA]</scope>
    <source>
        <strain evidence="3">KACC 12597</strain>
    </source>
</reference>
<dbReference type="InterPro" id="IPR000836">
    <property type="entry name" value="PRTase_dom"/>
</dbReference>
<dbReference type="PANTHER" id="PTHR47505">
    <property type="entry name" value="DNA UTILIZATION PROTEIN YHGH"/>
    <property type="match status" value="1"/>
</dbReference>
<accession>A0ABW4Y5I8</accession>
<keyword evidence="3" id="KW-1185">Reference proteome</keyword>
<dbReference type="RefSeq" id="WP_386023100.1">
    <property type="nucleotide sequence ID" value="NZ_JBHUHX010000006.1"/>
</dbReference>
<dbReference type="Gene3D" id="3.40.50.2020">
    <property type="match status" value="1"/>
</dbReference>
<evidence type="ECO:0000256" key="1">
    <source>
        <dbReference type="ARBA" id="ARBA00008007"/>
    </source>
</evidence>
<evidence type="ECO:0000313" key="3">
    <source>
        <dbReference type="Proteomes" id="UP001597337"/>
    </source>
</evidence>
<gene>
    <name evidence="2" type="ORF">ACFSJC_03130</name>
</gene>
<proteinExistence type="inferred from homology"/>
<evidence type="ECO:0000313" key="2">
    <source>
        <dbReference type="EMBL" id="MFD2110830.1"/>
    </source>
</evidence>
<dbReference type="InterPro" id="IPR051910">
    <property type="entry name" value="ComF/GntX_DNA_util-trans"/>
</dbReference>
<dbReference type="Proteomes" id="UP001597337">
    <property type="component" value="Unassembled WGS sequence"/>
</dbReference>
<dbReference type="PANTHER" id="PTHR47505:SF1">
    <property type="entry name" value="DNA UTILIZATION PROTEIN YHGH"/>
    <property type="match status" value="1"/>
</dbReference>
<dbReference type="InterPro" id="IPR029057">
    <property type="entry name" value="PRTase-like"/>
</dbReference>
<dbReference type="EMBL" id="JBHUHX010000006">
    <property type="protein sequence ID" value="MFD2110830.1"/>
    <property type="molecule type" value="Genomic_DNA"/>
</dbReference>
<dbReference type="CDD" id="cd06223">
    <property type="entry name" value="PRTases_typeI"/>
    <property type="match status" value="1"/>
</dbReference>
<organism evidence="2 3">
    <name type="scientific">Thiorhodococcus fuscus</name>
    <dbReference type="NCBI Taxonomy" id="527200"/>
    <lineage>
        <taxon>Bacteria</taxon>
        <taxon>Pseudomonadati</taxon>
        <taxon>Pseudomonadota</taxon>
        <taxon>Gammaproteobacteria</taxon>
        <taxon>Chromatiales</taxon>
        <taxon>Chromatiaceae</taxon>
        <taxon>Thiorhodococcus</taxon>
    </lineage>
</organism>
<dbReference type="SUPFAM" id="SSF53271">
    <property type="entry name" value="PRTase-like"/>
    <property type="match status" value="1"/>
</dbReference>